<dbReference type="EMBL" id="CP111028">
    <property type="protein sequence ID" value="WAR32000.1"/>
    <property type="molecule type" value="Genomic_DNA"/>
</dbReference>
<feature type="domain" description="Carboxymuconolactone decarboxylase-like" evidence="1">
    <location>
        <begin position="17"/>
        <end position="53"/>
    </location>
</feature>
<dbReference type="SUPFAM" id="SSF69118">
    <property type="entry name" value="AhpD-like"/>
    <property type="match status" value="1"/>
</dbReference>
<dbReference type="Gene3D" id="1.20.1290.10">
    <property type="entry name" value="AhpD-like"/>
    <property type="match status" value="1"/>
</dbReference>
<evidence type="ECO:0000313" key="4">
    <source>
        <dbReference type="Proteomes" id="UP001164746"/>
    </source>
</evidence>
<dbReference type="InterPro" id="IPR010195">
    <property type="entry name" value="Uncharacterised_peroxidase-rel"/>
</dbReference>
<dbReference type="Pfam" id="PF02627">
    <property type="entry name" value="CMD"/>
    <property type="match status" value="1"/>
</dbReference>
<evidence type="ECO:0000313" key="2">
    <source>
        <dbReference type="EMBL" id="WAR31968.1"/>
    </source>
</evidence>
<name>A0ABY7GC43_MYAAR</name>
<gene>
    <name evidence="2" type="ORF">MAR_034510</name>
    <name evidence="3" type="ORF">MAR_034542</name>
</gene>
<dbReference type="InterPro" id="IPR003779">
    <property type="entry name" value="CMD-like"/>
</dbReference>
<dbReference type="InterPro" id="IPR029032">
    <property type="entry name" value="AhpD-like"/>
</dbReference>
<keyword evidence="4" id="KW-1185">Reference proteome</keyword>
<dbReference type="NCBIfam" id="TIGR00778">
    <property type="entry name" value="ahpD_dom"/>
    <property type="match status" value="1"/>
</dbReference>
<dbReference type="InterPro" id="IPR004675">
    <property type="entry name" value="AhpD_core"/>
</dbReference>
<dbReference type="NCBIfam" id="TIGR01926">
    <property type="entry name" value="peroxid_rel"/>
    <property type="match status" value="1"/>
</dbReference>
<dbReference type="Proteomes" id="UP001164746">
    <property type="component" value="Chromosome 17"/>
</dbReference>
<reference evidence="2" key="1">
    <citation type="submission" date="2022-11" db="EMBL/GenBank/DDBJ databases">
        <title>Centuries of genome instability and evolution in soft-shell clam transmissible cancer (bioRxiv).</title>
        <authorList>
            <person name="Hart S.F.M."/>
            <person name="Yonemitsu M.A."/>
            <person name="Giersch R.M."/>
            <person name="Beal B.F."/>
            <person name="Arriagada G."/>
            <person name="Davis B.W."/>
            <person name="Ostrander E.A."/>
            <person name="Goff S.P."/>
            <person name="Metzger M.J."/>
        </authorList>
    </citation>
    <scope>NUCLEOTIDE SEQUENCE</scope>
    <source>
        <strain evidence="2">MELC-2E11</strain>
        <tissue evidence="2">Siphon/mantle</tissue>
    </source>
</reference>
<dbReference type="EMBL" id="CP111028">
    <property type="protein sequence ID" value="WAR31968.1"/>
    <property type="molecule type" value="Genomic_DNA"/>
</dbReference>
<sequence>MEAAILDTGRSIQKTAFVAYGSLTMADKEMIVVVTSAENKCLYCIIAHSALHRIYSKQPELADQLSANWRTADIDNRQRAILEFALDLCHCRPLTEVYLVYFMECPDSVSKRYPSRKPDAA</sequence>
<accession>A0ABY7GC43</accession>
<dbReference type="PANTHER" id="PTHR35446">
    <property type="entry name" value="SI:CH211-175M2.5"/>
    <property type="match status" value="1"/>
</dbReference>
<proteinExistence type="predicted"/>
<organism evidence="2 4">
    <name type="scientific">Mya arenaria</name>
    <name type="common">Soft-shell clam</name>
    <dbReference type="NCBI Taxonomy" id="6604"/>
    <lineage>
        <taxon>Eukaryota</taxon>
        <taxon>Metazoa</taxon>
        <taxon>Spiralia</taxon>
        <taxon>Lophotrochozoa</taxon>
        <taxon>Mollusca</taxon>
        <taxon>Bivalvia</taxon>
        <taxon>Autobranchia</taxon>
        <taxon>Heteroconchia</taxon>
        <taxon>Euheterodonta</taxon>
        <taxon>Imparidentia</taxon>
        <taxon>Neoheterodontei</taxon>
        <taxon>Myida</taxon>
        <taxon>Myoidea</taxon>
        <taxon>Myidae</taxon>
        <taxon>Mya</taxon>
    </lineage>
</organism>
<protein>
    <recommendedName>
        <fullName evidence="1">Carboxymuconolactone decarboxylase-like domain-containing protein</fullName>
    </recommendedName>
</protein>
<evidence type="ECO:0000259" key="1">
    <source>
        <dbReference type="Pfam" id="PF02627"/>
    </source>
</evidence>
<dbReference type="PANTHER" id="PTHR35446:SF2">
    <property type="entry name" value="CARBOXYMUCONOLACTONE DECARBOXYLASE-LIKE DOMAIN-CONTAINING PROTEIN"/>
    <property type="match status" value="1"/>
</dbReference>
<evidence type="ECO:0000313" key="3">
    <source>
        <dbReference type="EMBL" id="WAR32000.1"/>
    </source>
</evidence>